<evidence type="ECO:0000256" key="1">
    <source>
        <dbReference type="ARBA" id="ARBA00006271"/>
    </source>
</evidence>
<dbReference type="SUPFAM" id="SSF52540">
    <property type="entry name" value="P-loop containing nucleoside triphosphate hydrolases"/>
    <property type="match status" value="1"/>
</dbReference>
<dbReference type="PANTHER" id="PTHR11361">
    <property type="entry name" value="DNA MISMATCH REPAIR PROTEIN MUTS FAMILY MEMBER"/>
    <property type="match status" value="1"/>
</dbReference>
<proteinExistence type="inferred from homology"/>
<dbReference type="GO" id="GO:0140664">
    <property type="term" value="F:ATP-dependent DNA damage sensor activity"/>
    <property type="evidence" value="ECO:0007669"/>
    <property type="project" value="InterPro"/>
</dbReference>
<evidence type="ECO:0000256" key="3">
    <source>
        <dbReference type="ARBA" id="ARBA00022840"/>
    </source>
</evidence>
<dbReference type="GO" id="GO:0007131">
    <property type="term" value="P:reciprocal meiotic recombination"/>
    <property type="evidence" value="ECO:0007669"/>
    <property type="project" value="TreeGrafter"/>
</dbReference>
<protein>
    <submittedName>
        <fullName evidence="6">DNA_MISMATCH_REPAIR_2 domain-containing protein</fullName>
    </submittedName>
</protein>
<sequence length="239" mass="26718">LDNRLDRSRHTSERSALAGRQRRCFAIREGTDQVIDMLRRGYDELLQDTQERINEVVNELMIRSNLVLLSLLNEIRLLIPCLYHAIEAISIVDFILALATYATKTPSVRTLKSEKIFPVRPSFAQSMSMIVKQGRHPLLDIATGLSVPNDVAGKSTYLKQVCLLQVLAQTGSFVPAEMAAFPILKRIFSRIGHNDDAVSKKSTFALEMSELVPILKSADASSLVVIDELAPSELTFFLF</sequence>
<dbReference type="PANTHER" id="PTHR11361:SF21">
    <property type="entry name" value="MUTS PROTEIN HOMOLOG 4"/>
    <property type="match status" value="1"/>
</dbReference>
<dbReference type="Pfam" id="PF00488">
    <property type="entry name" value="MutS_V"/>
    <property type="match status" value="1"/>
</dbReference>
<feature type="domain" description="DNA mismatch repair proteins mutS family" evidence="5">
    <location>
        <begin position="152"/>
        <end position="239"/>
    </location>
</feature>
<dbReference type="AlphaFoldDB" id="A0A183EFT1"/>
<dbReference type="SMART" id="SM00534">
    <property type="entry name" value="MUTSac"/>
    <property type="match status" value="1"/>
</dbReference>
<comment type="similarity">
    <text evidence="1">Belongs to the DNA mismatch repair MutS family.</text>
</comment>
<accession>A0A183EFT1</accession>
<organism evidence="6">
    <name type="scientific">Gongylonema pulchrum</name>
    <dbReference type="NCBI Taxonomy" id="637853"/>
    <lineage>
        <taxon>Eukaryota</taxon>
        <taxon>Metazoa</taxon>
        <taxon>Ecdysozoa</taxon>
        <taxon>Nematoda</taxon>
        <taxon>Chromadorea</taxon>
        <taxon>Rhabditida</taxon>
        <taxon>Spirurina</taxon>
        <taxon>Spiruromorpha</taxon>
        <taxon>Spiruroidea</taxon>
        <taxon>Gongylonematidae</taxon>
        <taxon>Gongylonema</taxon>
    </lineage>
</organism>
<dbReference type="GO" id="GO:0005634">
    <property type="term" value="C:nucleus"/>
    <property type="evidence" value="ECO:0007669"/>
    <property type="project" value="TreeGrafter"/>
</dbReference>
<evidence type="ECO:0000259" key="5">
    <source>
        <dbReference type="SMART" id="SM00534"/>
    </source>
</evidence>
<dbReference type="InterPro" id="IPR036187">
    <property type="entry name" value="DNA_mismatch_repair_MutS_sf"/>
</dbReference>
<dbReference type="InterPro" id="IPR027417">
    <property type="entry name" value="P-loop_NTPase"/>
</dbReference>
<dbReference type="GO" id="GO:0030983">
    <property type="term" value="F:mismatched DNA binding"/>
    <property type="evidence" value="ECO:0007669"/>
    <property type="project" value="InterPro"/>
</dbReference>
<dbReference type="WBParaSite" id="GPUH_0001984701-mRNA-1">
    <property type="protein sequence ID" value="GPUH_0001984701-mRNA-1"/>
    <property type="gene ID" value="GPUH_0001984701"/>
</dbReference>
<keyword evidence="3" id="KW-0067">ATP-binding</keyword>
<dbReference type="InterPro" id="IPR000432">
    <property type="entry name" value="DNA_mismatch_repair_MutS_C"/>
</dbReference>
<evidence type="ECO:0000313" key="6">
    <source>
        <dbReference type="WBParaSite" id="GPUH_0001984701-mRNA-1"/>
    </source>
</evidence>
<dbReference type="GO" id="GO:0006298">
    <property type="term" value="P:mismatch repair"/>
    <property type="evidence" value="ECO:0007669"/>
    <property type="project" value="InterPro"/>
</dbReference>
<dbReference type="GO" id="GO:0005524">
    <property type="term" value="F:ATP binding"/>
    <property type="evidence" value="ECO:0007669"/>
    <property type="project" value="UniProtKB-KW"/>
</dbReference>
<name>A0A183EFT1_9BILA</name>
<keyword evidence="2" id="KW-0547">Nucleotide-binding</keyword>
<reference evidence="6" key="1">
    <citation type="submission" date="2016-06" db="UniProtKB">
        <authorList>
            <consortium name="WormBaseParasite"/>
        </authorList>
    </citation>
    <scope>IDENTIFICATION</scope>
</reference>
<evidence type="ECO:0000256" key="4">
    <source>
        <dbReference type="ARBA" id="ARBA00023125"/>
    </source>
</evidence>
<dbReference type="SUPFAM" id="SSF48334">
    <property type="entry name" value="DNA repair protein MutS, domain III"/>
    <property type="match status" value="1"/>
</dbReference>
<keyword evidence="4" id="KW-0238">DNA-binding</keyword>
<evidence type="ECO:0000256" key="2">
    <source>
        <dbReference type="ARBA" id="ARBA00022741"/>
    </source>
</evidence>
<dbReference type="InterPro" id="IPR045076">
    <property type="entry name" value="MutS"/>
</dbReference>
<dbReference type="Gene3D" id="3.40.50.300">
    <property type="entry name" value="P-loop containing nucleotide triphosphate hydrolases"/>
    <property type="match status" value="1"/>
</dbReference>